<feature type="compositionally biased region" description="Basic and acidic residues" evidence="1">
    <location>
        <begin position="32"/>
        <end position="44"/>
    </location>
</feature>
<evidence type="ECO:0000256" key="1">
    <source>
        <dbReference type="SAM" id="MobiDB-lite"/>
    </source>
</evidence>
<evidence type="ECO:0000313" key="3">
    <source>
        <dbReference type="WBParaSite" id="ALUE_0001262001-mRNA-1"/>
    </source>
</evidence>
<sequence length="139" mass="15656">MGNVGWRQKNILGGSLGLLSARQRQRRRRRPTAVERSKSTDHRRMDAMLGVDASVRAACCYPPAPQLESDIDIRGVESQGSVINSSTDRRQEQTPQRIYASETPAPALSTLRIKENGVKEADIEKRPKSVTRLLWRNVF</sequence>
<proteinExistence type="predicted"/>
<keyword evidence="2" id="KW-1185">Reference proteome</keyword>
<dbReference type="AlphaFoldDB" id="A0A0M3I6F1"/>
<protein>
    <submittedName>
        <fullName evidence="3">Uncharacterized protein</fullName>
    </submittedName>
</protein>
<accession>A0A0M3I6F1</accession>
<dbReference type="Proteomes" id="UP000036681">
    <property type="component" value="Unplaced"/>
</dbReference>
<feature type="region of interest" description="Disordered" evidence="1">
    <location>
        <begin position="78"/>
        <end position="104"/>
    </location>
</feature>
<organism evidence="2 3">
    <name type="scientific">Ascaris lumbricoides</name>
    <name type="common">Giant roundworm</name>
    <dbReference type="NCBI Taxonomy" id="6252"/>
    <lineage>
        <taxon>Eukaryota</taxon>
        <taxon>Metazoa</taxon>
        <taxon>Ecdysozoa</taxon>
        <taxon>Nematoda</taxon>
        <taxon>Chromadorea</taxon>
        <taxon>Rhabditida</taxon>
        <taxon>Spirurina</taxon>
        <taxon>Ascaridomorpha</taxon>
        <taxon>Ascaridoidea</taxon>
        <taxon>Ascarididae</taxon>
        <taxon>Ascaris</taxon>
    </lineage>
</organism>
<evidence type="ECO:0000313" key="2">
    <source>
        <dbReference type="Proteomes" id="UP000036681"/>
    </source>
</evidence>
<reference evidence="3" key="1">
    <citation type="submission" date="2017-02" db="UniProtKB">
        <authorList>
            <consortium name="WormBaseParasite"/>
        </authorList>
    </citation>
    <scope>IDENTIFICATION</scope>
</reference>
<feature type="region of interest" description="Disordered" evidence="1">
    <location>
        <begin position="17"/>
        <end position="44"/>
    </location>
</feature>
<name>A0A0M3I6F1_ASCLU</name>
<dbReference type="WBParaSite" id="ALUE_0001262001-mRNA-1">
    <property type="protein sequence ID" value="ALUE_0001262001-mRNA-1"/>
    <property type="gene ID" value="ALUE_0001262001"/>
</dbReference>